<evidence type="ECO:0000256" key="1">
    <source>
        <dbReference type="SAM" id="MobiDB-lite"/>
    </source>
</evidence>
<protein>
    <submittedName>
        <fullName evidence="2">Uncharacterized protein</fullName>
    </submittedName>
</protein>
<comment type="caution">
    <text evidence="2">The sequence shown here is derived from an EMBL/GenBank/DDBJ whole genome shotgun (WGS) entry which is preliminary data.</text>
</comment>
<feature type="compositionally biased region" description="Basic and acidic residues" evidence="1">
    <location>
        <begin position="37"/>
        <end position="47"/>
    </location>
</feature>
<dbReference type="Proteomes" id="UP001604277">
    <property type="component" value="Unassembled WGS sequence"/>
</dbReference>
<dbReference type="EMBL" id="JBFOLJ010000009">
    <property type="protein sequence ID" value="KAL2509235.1"/>
    <property type="molecule type" value="Genomic_DNA"/>
</dbReference>
<evidence type="ECO:0000313" key="2">
    <source>
        <dbReference type="EMBL" id="KAL2509235.1"/>
    </source>
</evidence>
<evidence type="ECO:0000313" key="3">
    <source>
        <dbReference type="Proteomes" id="UP001604277"/>
    </source>
</evidence>
<proteinExistence type="predicted"/>
<gene>
    <name evidence="2" type="ORF">Fot_32882</name>
</gene>
<accession>A0ABD1T925</accession>
<feature type="region of interest" description="Disordered" evidence="1">
    <location>
        <begin position="1"/>
        <end position="47"/>
    </location>
</feature>
<dbReference type="AlphaFoldDB" id="A0ABD1T925"/>
<keyword evidence="3" id="KW-1185">Reference proteome</keyword>
<name>A0ABD1T925_9LAMI</name>
<sequence length="130" mass="15152">MFGERALTIPQQPLPSRGKLTEPIQTQSPRVPRKPRPVRESMSEEKELTNLQPLLWTRKPVKQQIQKQFSSLEIPARDHLSLTLKAKREMKAHCTTIHLRILTWNHKLRTSMLKINQDQPLSAYRGGKQQ</sequence>
<reference evidence="3" key="1">
    <citation type="submission" date="2024-07" db="EMBL/GenBank/DDBJ databases">
        <title>Two chromosome-level genome assemblies of Korean endemic species Abeliophyllum distichum and Forsythia ovata (Oleaceae).</title>
        <authorList>
            <person name="Jang H."/>
        </authorList>
    </citation>
    <scope>NUCLEOTIDE SEQUENCE [LARGE SCALE GENOMIC DNA]</scope>
</reference>
<organism evidence="2 3">
    <name type="scientific">Forsythia ovata</name>
    <dbReference type="NCBI Taxonomy" id="205694"/>
    <lineage>
        <taxon>Eukaryota</taxon>
        <taxon>Viridiplantae</taxon>
        <taxon>Streptophyta</taxon>
        <taxon>Embryophyta</taxon>
        <taxon>Tracheophyta</taxon>
        <taxon>Spermatophyta</taxon>
        <taxon>Magnoliopsida</taxon>
        <taxon>eudicotyledons</taxon>
        <taxon>Gunneridae</taxon>
        <taxon>Pentapetalae</taxon>
        <taxon>asterids</taxon>
        <taxon>lamiids</taxon>
        <taxon>Lamiales</taxon>
        <taxon>Oleaceae</taxon>
        <taxon>Forsythieae</taxon>
        <taxon>Forsythia</taxon>
    </lineage>
</organism>